<dbReference type="VEuPathDB" id="FungiDB:C8Q69DRAFT_484129"/>
<organism evidence="2 3">
    <name type="scientific">Byssochlamys spectabilis</name>
    <name type="common">Paecilomyces variotii</name>
    <dbReference type="NCBI Taxonomy" id="264951"/>
    <lineage>
        <taxon>Eukaryota</taxon>
        <taxon>Fungi</taxon>
        <taxon>Dikarya</taxon>
        <taxon>Ascomycota</taxon>
        <taxon>Pezizomycotina</taxon>
        <taxon>Eurotiomycetes</taxon>
        <taxon>Eurotiomycetidae</taxon>
        <taxon>Eurotiales</taxon>
        <taxon>Thermoascaceae</taxon>
        <taxon>Paecilomyces</taxon>
    </lineage>
</organism>
<comment type="caution">
    <text evidence="2">The sequence shown here is derived from an EMBL/GenBank/DDBJ whole genome shotgun (WGS) entry which is preliminary data.</text>
</comment>
<gene>
    <name evidence="2" type="ORF">C8Q69DRAFT_484129</name>
</gene>
<keyword evidence="2" id="KW-0808">Transferase</keyword>
<dbReference type="InterPro" id="IPR013653">
    <property type="entry name" value="GCN5-like_dom"/>
</dbReference>
<dbReference type="SUPFAM" id="SSF55729">
    <property type="entry name" value="Acyl-CoA N-acyltransferases (Nat)"/>
    <property type="match status" value="1"/>
</dbReference>
<dbReference type="Pfam" id="PF08445">
    <property type="entry name" value="FR47"/>
    <property type="match status" value="1"/>
</dbReference>
<evidence type="ECO:0000259" key="1">
    <source>
        <dbReference type="Pfam" id="PF08445"/>
    </source>
</evidence>
<feature type="domain" description="GCN5-related N-acetyltransferase Rv2170-like" evidence="1">
    <location>
        <begin position="296"/>
        <end position="379"/>
    </location>
</feature>
<protein>
    <submittedName>
        <fullName evidence="2">Acetyltransferase, GNAT family</fullName>
    </submittedName>
</protein>
<sequence>MATRGIWNHPDPQTTILPLLRTHLPYSLAVLRRIQHNFAYPSSTAHVIATFPPQSPTVSGLSPSSPWIVLIVDLFRGRETQAYIYSSLEKDGATRPQASENFVSKLTAPPERLAEAQGRLLALLRYVKTNLLPEYLASEASTIDPLSSSNASTTTTPLAKVPAPPPTAFLFGAMHTGLLALLTASGDYLDPNTIPGVRIIRRDDPPYIKYLFPPETGRSSLDQSGEPTTNALPQGYRFTDRKGRYGVLPHQFDLVSSRTHIPRSRASLAKMAGVAIYYDGNTTDSTEEDEDEEMPIAWEFLGFDGSLATLHVEPEHRGRGLAVQISKEIMRSRLLEGAIFRQQGDKEEAWGHADVAANNLASRAVMEKVGGKEAWADTWTVIELTD</sequence>
<dbReference type="InterPro" id="IPR053225">
    <property type="entry name" value="Acyl-CoA_N-acyltransferase"/>
</dbReference>
<dbReference type="PANTHER" id="PTHR20958:SF6">
    <property type="entry name" value="GLYCINE N-ACYLTRANSFERASE-LIKE PROTEIN"/>
    <property type="match status" value="1"/>
</dbReference>
<dbReference type="EMBL" id="RCNU01000001">
    <property type="protein sequence ID" value="RWQ99089.1"/>
    <property type="molecule type" value="Genomic_DNA"/>
</dbReference>
<dbReference type="GeneID" id="39601032"/>
<proteinExistence type="predicted"/>
<dbReference type="Gene3D" id="3.40.630.30">
    <property type="match status" value="1"/>
</dbReference>
<evidence type="ECO:0000313" key="2">
    <source>
        <dbReference type="EMBL" id="RWQ99089.1"/>
    </source>
</evidence>
<dbReference type="RefSeq" id="XP_028488734.1">
    <property type="nucleotide sequence ID" value="XM_028631755.1"/>
</dbReference>
<dbReference type="Proteomes" id="UP000283841">
    <property type="component" value="Unassembled WGS sequence"/>
</dbReference>
<dbReference type="GO" id="GO:0016747">
    <property type="term" value="F:acyltransferase activity, transferring groups other than amino-acyl groups"/>
    <property type="evidence" value="ECO:0007669"/>
    <property type="project" value="InterPro"/>
</dbReference>
<evidence type="ECO:0000313" key="3">
    <source>
        <dbReference type="Proteomes" id="UP000283841"/>
    </source>
</evidence>
<dbReference type="AlphaFoldDB" id="A0A443I4T2"/>
<accession>A0A443I4T2</accession>
<keyword evidence="3" id="KW-1185">Reference proteome</keyword>
<name>A0A443I4T2_BYSSP</name>
<dbReference type="InterPro" id="IPR016181">
    <property type="entry name" value="Acyl_CoA_acyltransferase"/>
</dbReference>
<dbReference type="PANTHER" id="PTHR20958">
    <property type="entry name" value="GLYCINE N-ACYLTRANSFERASE-LIKE PROTEIN"/>
    <property type="match status" value="1"/>
</dbReference>
<reference evidence="2 3" key="1">
    <citation type="journal article" date="2018" name="Front. Microbiol.">
        <title>Genomic and genetic insights into a cosmopolitan fungus, Paecilomyces variotii (Eurotiales).</title>
        <authorList>
            <person name="Urquhart A.S."/>
            <person name="Mondo S.J."/>
            <person name="Makela M.R."/>
            <person name="Hane J.K."/>
            <person name="Wiebenga A."/>
            <person name="He G."/>
            <person name="Mihaltcheva S."/>
            <person name="Pangilinan J."/>
            <person name="Lipzen A."/>
            <person name="Barry K."/>
            <person name="de Vries R.P."/>
            <person name="Grigoriev I.V."/>
            <person name="Idnurm A."/>
        </authorList>
    </citation>
    <scope>NUCLEOTIDE SEQUENCE [LARGE SCALE GENOMIC DNA]</scope>
    <source>
        <strain evidence="2 3">CBS 101075</strain>
    </source>
</reference>